<proteinExistence type="predicted"/>
<dbReference type="Pfam" id="PF02517">
    <property type="entry name" value="Rce1-like"/>
    <property type="match status" value="1"/>
</dbReference>
<dbReference type="AlphaFoldDB" id="A0A382GBF7"/>
<feature type="transmembrane region" description="Helical" evidence="1">
    <location>
        <begin position="243"/>
        <end position="260"/>
    </location>
</feature>
<sequence length="285" mass="31616">MLSRRTSAVTVLPRPVEDWYSRVVHSDEIDSSIDPPLAVDPSVPNTPQFLNRPHEGLKTRIRAFGEVVLCSDFPTQLMLIQLLAWIGLRPLLSNGQLSLLYIATLSLVDTAVLIALILWFLRRHSESAREIFLGQRPIGREARFGVLLIPGVILFVLLTLTLIQEFAPWLHNVEENPLESLLQTPRDAVIFSMVAIIAGGVREELQRAFILCRFEEHLGGASVGLVVFSVAFGAGHLLQGWDAALVTAMLGVVWGVVFLTRRSVIAPMVSHAGFNILEIVRHLLQ</sequence>
<accession>A0A382GBF7</accession>
<evidence type="ECO:0000259" key="2">
    <source>
        <dbReference type="Pfam" id="PF02517"/>
    </source>
</evidence>
<evidence type="ECO:0000256" key="1">
    <source>
        <dbReference type="SAM" id="Phobius"/>
    </source>
</evidence>
<dbReference type="GO" id="GO:0004175">
    <property type="term" value="F:endopeptidase activity"/>
    <property type="evidence" value="ECO:0007669"/>
    <property type="project" value="UniProtKB-ARBA"/>
</dbReference>
<dbReference type="InterPro" id="IPR003675">
    <property type="entry name" value="Rce1/LyrA-like_dom"/>
</dbReference>
<feature type="transmembrane region" description="Helical" evidence="1">
    <location>
        <begin position="67"/>
        <end position="88"/>
    </location>
</feature>
<evidence type="ECO:0000313" key="3">
    <source>
        <dbReference type="EMBL" id="SVB72558.1"/>
    </source>
</evidence>
<gene>
    <name evidence="3" type="ORF">METZ01_LOCUS225412</name>
</gene>
<keyword evidence="1" id="KW-0812">Transmembrane</keyword>
<protein>
    <recommendedName>
        <fullName evidence="2">CAAX prenyl protease 2/Lysostaphin resistance protein A-like domain-containing protein</fullName>
    </recommendedName>
</protein>
<dbReference type="EMBL" id="UINC01054624">
    <property type="protein sequence ID" value="SVB72558.1"/>
    <property type="molecule type" value="Genomic_DNA"/>
</dbReference>
<dbReference type="GO" id="GO:0080120">
    <property type="term" value="P:CAAX-box protein maturation"/>
    <property type="evidence" value="ECO:0007669"/>
    <property type="project" value="UniProtKB-ARBA"/>
</dbReference>
<keyword evidence="1" id="KW-1133">Transmembrane helix</keyword>
<keyword evidence="1" id="KW-0472">Membrane</keyword>
<name>A0A382GBF7_9ZZZZ</name>
<feature type="domain" description="CAAX prenyl protease 2/Lysostaphin resistance protein A-like" evidence="2">
    <location>
        <begin position="188"/>
        <end position="276"/>
    </location>
</feature>
<feature type="transmembrane region" description="Helical" evidence="1">
    <location>
        <begin position="142"/>
        <end position="163"/>
    </location>
</feature>
<organism evidence="3">
    <name type="scientific">marine metagenome</name>
    <dbReference type="NCBI Taxonomy" id="408172"/>
    <lineage>
        <taxon>unclassified sequences</taxon>
        <taxon>metagenomes</taxon>
        <taxon>ecological metagenomes</taxon>
    </lineage>
</organism>
<feature type="transmembrane region" description="Helical" evidence="1">
    <location>
        <begin position="100"/>
        <end position="121"/>
    </location>
</feature>
<reference evidence="3" key="1">
    <citation type="submission" date="2018-05" db="EMBL/GenBank/DDBJ databases">
        <authorList>
            <person name="Lanie J.A."/>
            <person name="Ng W.-L."/>
            <person name="Kazmierczak K.M."/>
            <person name="Andrzejewski T.M."/>
            <person name="Davidsen T.M."/>
            <person name="Wayne K.J."/>
            <person name="Tettelin H."/>
            <person name="Glass J.I."/>
            <person name="Rusch D."/>
            <person name="Podicherti R."/>
            <person name="Tsui H.-C.T."/>
            <person name="Winkler M.E."/>
        </authorList>
    </citation>
    <scope>NUCLEOTIDE SEQUENCE</scope>
</reference>